<proteinExistence type="predicted"/>
<dbReference type="AlphaFoldDB" id="A0A6N9Q8C2"/>
<dbReference type="EMBL" id="SIJB01000056">
    <property type="protein sequence ID" value="NBI31092.1"/>
    <property type="molecule type" value="Genomic_DNA"/>
</dbReference>
<sequence length="44" mass="5150">MKNELVVDYMPLSFAQQRLWFLDQLEPGSALYNVPAYYRLQGAL</sequence>
<organism evidence="1 2">
    <name type="scientific">Chengkuizengella marina</name>
    <dbReference type="NCBI Taxonomy" id="2507566"/>
    <lineage>
        <taxon>Bacteria</taxon>
        <taxon>Bacillati</taxon>
        <taxon>Bacillota</taxon>
        <taxon>Bacilli</taxon>
        <taxon>Bacillales</taxon>
        <taxon>Paenibacillaceae</taxon>
        <taxon>Chengkuizengella</taxon>
    </lineage>
</organism>
<feature type="non-terminal residue" evidence="1">
    <location>
        <position position="44"/>
    </location>
</feature>
<evidence type="ECO:0008006" key="3">
    <source>
        <dbReference type="Google" id="ProtNLM"/>
    </source>
</evidence>
<evidence type="ECO:0000313" key="1">
    <source>
        <dbReference type="EMBL" id="NBI31092.1"/>
    </source>
</evidence>
<dbReference type="Proteomes" id="UP000448943">
    <property type="component" value="Unassembled WGS sequence"/>
</dbReference>
<comment type="caution">
    <text evidence="1">The sequence shown here is derived from an EMBL/GenBank/DDBJ whole genome shotgun (WGS) entry which is preliminary data.</text>
</comment>
<protein>
    <recommendedName>
        <fullName evidence="3">Condensation domain-containing protein</fullName>
    </recommendedName>
</protein>
<evidence type="ECO:0000313" key="2">
    <source>
        <dbReference type="Proteomes" id="UP000448943"/>
    </source>
</evidence>
<accession>A0A6N9Q8C2</accession>
<reference evidence="1 2" key="1">
    <citation type="submission" date="2019-01" db="EMBL/GenBank/DDBJ databases">
        <title>Chengkuizengella sp. nov., isolated from deep-sea sediment of East Pacific Ocean.</title>
        <authorList>
            <person name="Yang J."/>
            <person name="Lai Q."/>
            <person name="Shao Z."/>
        </authorList>
    </citation>
    <scope>NUCLEOTIDE SEQUENCE [LARGE SCALE GENOMIC DNA]</scope>
    <source>
        <strain evidence="1 2">YPA3-1-1</strain>
    </source>
</reference>
<name>A0A6N9Q8C2_9BACL</name>
<dbReference type="InterPro" id="IPR023213">
    <property type="entry name" value="CAT-like_dom_sf"/>
</dbReference>
<dbReference type="SUPFAM" id="SSF52777">
    <property type="entry name" value="CoA-dependent acyltransferases"/>
    <property type="match status" value="1"/>
</dbReference>
<keyword evidence="2" id="KW-1185">Reference proteome</keyword>
<gene>
    <name evidence="1" type="ORF">ERL59_19265</name>
</gene>
<dbReference type="Gene3D" id="3.30.559.10">
    <property type="entry name" value="Chloramphenicol acetyltransferase-like domain"/>
    <property type="match status" value="1"/>
</dbReference>